<evidence type="ECO:0000256" key="1">
    <source>
        <dbReference type="SAM" id="MobiDB-lite"/>
    </source>
</evidence>
<dbReference type="Pfam" id="PF06835">
    <property type="entry name" value="LptC"/>
    <property type="match status" value="1"/>
</dbReference>
<dbReference type="Pfam" id="PF03968">
    <property type="entry name" value="LptD_N"/>
    <property type="match status" value="1"/>
</dbReference>
<proteinExistence type="predicted"/>
<feature type="compositionally biased region" description="Pro residues" evidence="1">
    <location>
        <begin position="200"/>
        <end position="213"/>
    </location>
</feature>
<feature type="region of interest" description="Disordered" evidence="1">
    <location>
        <begin position="178"/>
        <end position="213"/>
    </location>
</feature>
<gene>
    <name evidence="4" type="ORF">WPS_08480</name>
</gene>
<dbReference type="Gene3D" id="2.60.450.10">
    <property type="entry name" value="Lipopolysaccharide (LPS) transport protein A like domain"/>
    <property type="match status" value="1"/>
</dbReference>
<dbReference type="EMBL" id="AP025523">
    <property type="protein sequence ID" value="BDE05572.1"/>
    <property type="molecule type" value="Genomic_DNA"/>
</dbReference>
<keyword evidence="2" id="KW-0732">Signal</keyword>
<sequence>MPFAPRRAVALSVCTFACVSVAVASAAASRFGGPFYSVEASTFNYNLGTGAFAVPAHVTIRRPGLEAAADGASGNVRDGRAQLRGNVRVHDAGGKASPQGPKAEPATLTCDQLDIDGKADTYRATGHPKYDATTRHASADTMLYNRKSRTLHLEGDVTVVENATIVHGATIDLDLKKGETTAVGSPVTITRPATTSPSAAPNPSPNPSPSPKR</sequence>
<dbReference type="RefSeq" id="WP_317996602.1">
    <property type="nucleotide sequence ID" value="NZ_AP025523.1"/>
</dbReference>
<keyword evidence="5" id="KW-1185">Reference proteome</keyword>
<name>A0AAN1XWH9_UNVUL</name>
<organism evidence="4 5">
    <name type="scientific">Vulcanimicrobium alpinum</name>
    <dbReference type="NCBI Taxonomy" id="3016050"/>
    <lineage>
        <taxon>Bacteria</taxon>
        <taxon>Bacillati</taxon>
        <taxon>Vulcanimicrobiota</taxon>
        <taxon>Vulcanimicrobiia</taxon>
        <taxon>Vulcanimicrobiales</taxon>
        <taxon>Vulcanimicrobiaceae</taxon>
        <taxon>Vulcanimicrobium</taxon>
    </lineage>
</organism>
<dbReference type="Proteomes" id="UP001317532">
    <property type="component" value="Chromosome"/>
</dbReference>
<dbReference type="AlphaFoldDB" id="A0AAN1XWH9"/>
<evidence type="ECO:0000313" key="4">
    <source>
        <dbReference type="EMBL" id="BDE05572.1"/>
    </source>
</evidence>
<dbReference type="InterPro" id="IPR010664">
    <property type="entry name" value="LipoPS_assembly_LptC-rel"/>
</dbReference>
<feature type="signal peptide" evidence="2">
    <location>
        <begin position="1"/>
        <end position="26"/>
    </location>
</feature>
<feature type="chain" id="PRO_5043046927" description="Organic solvent tolerance-like N-terminal domain-containing protein" evidence="2">
    <location>
        <begin position="27"/>
        <end position="213"/>
    </location>
</feature>
<feature type="domain" description="Organic solvent tolerance-like N-terminal" evidence="3">
    <location>
        <begin position="107"/>
        <end position="178"/>
    </location>
</feature>
<protein>
    <recommendedName>
        <fullName evidence="3">Organic solvent tolerance-like N-terminal domain-containing protein</fullName>
    </recommendedName>
</protein>
<dbReference type="KEGG" id="vab:WPS_08480"/>
<evidence type="ECO:0000256" key="2">
    <source>
        <dbReference type="SAM" id="SignalP"/>
    </source>
</evidence>
<accession>A0AAN1XWH9</accession>
<dbReference type="InterPro" id="IPR005653">
    <property type="entry name" value="OstA-like_N"/>
</dbReference>
<evidence type="ECO:0000313" key="5">
    <source>
        <dbReference type="Proteomes" id="UP001317532"/>
    </source>
</evidence>
<evidence type="ECO:0000259" key="3">
    <source>
        <dbReference type="Pfam" id="PF03968"/>
    </source>
</evidence>
<reference evidence="4 5" key="1">
    <citation type="journal article" date="2022" name="ISME Commun">
        <title>Vulcanimicrobium alpinus gen. nov. sp. nov., the first cultivated representative of the candidate phylum 'Eremiobacterota', is a metabolically versatile aerobic anoxygenic phototroph.</title>
        <authorList>
            <person name="Yabe S."/>
            <person name="Muto K."/>
            <person name="Abe K."/>
            <person name="Yokota A."/>
            <person name="Staudigel H."/>
            <person name="Tebo B.M."/>
        </authorList>
    </citation>
    <scope>NUCLEOTIDE SEQUENCE [LARGE SCALE GENOMIC DNA]</scope>
    <source>
        <strain evidence="4 5">WC8-2</strain>
    </source>
</reference>